<dbReference type="RefSeq" id="WP_348828019.1">
    <property type="nucleotide sequence ID" value="NZ_CP098827.1"/>
</dbReference>
<organism evidence="1">
    <name type="scientific">Halomonas sp. RT37</name>
    <dbReference type="NCBI Taxonomy" id="2950872"/>
    <lineage>
        <taxon>Bacteria</taxon>
        <taxon>Pseudomonadati</taxon>
        <taxon>Pseudomonadota</taxon>
        <taxon>Gammaproteobacteria</taxon>
        <taxon>Oceanospirillales</taxon>
        <taxon>Halomonadaceae</taxon>
        <taxon>Halomonas</taxon>
    </lineage>
</organism>
<accession>A0AAU7KN74</accession>
<reference evidence="1" key="1">
    <citation type="submission" date="2022-06" db="EMBL/GenBank/DDBJ databases">
        <title>A novel DMS-producing enzyme.</title>
        <authorList>
            <person name="Zhang Y."/>
        </authorList>
    </citation>
    <scope>NUCLEOTIDE SEQUENCE</scope>
    <source>
        <strain evidence="1">RT37</strain>
    </source>
</reference>
<proteinExistence type="predicted"/>
<dbReference type="AlphaFoldDB" id="A0AAU7KN74"/>
<dbReference type="PANTHER" id="PTHR35175">
    <property type="entry name" value="DUF1289 DOMAIN-CONTAINING PROTEIN"/>
    <property type="match status" value="1"/>
</dbReference>
<protein>
    <submittedName>
        <fullName evidence="1">DUF1289 domain-containing protein</fullName>
    </submittedName>
</protein>
<gene>
    <name evidence="1" type="ORF">NFG58_09035</name>
</gene>
<dbReference type="PANTHER" id="PTHR35175:SF1">
    <property type="entry name" value="OXIDOREDUCTASE"/>
    <property type="match status" value="1"/>
</dbReference>
<dbReference type="Pfam" id="PF06945">
    <property type="entry name" value="DUF1289"/>
    <property type="match status" value="1"/>
</dbReference>
<evidence type="ECO:0000313" key="1">
    <source>
        <dbReference type="EMBL" id="XBO72820.1"/>
    </source>
</evidence>
<name>A0AAU7KN74_9GAMM</name>
<sequence>MTQVVVSPCVGLCSTTVGDNVCRGCQRHDQEILRWFSLDGDERERRIGELDALRIEVAANFVEVIDEDLLERQMRRHRVRFRSSQPATSRVIELLRVGRDRIGDLAAYGIALRPGVPDQPQQLYAAISQALQQAGEERRTLHLESGPDGAQQWKPLS</sequence>
<dbReference type="InterPro" id="IPR010710">
    <property type="entry name" value="DUF1289"/>
</dbReference>
<dbReference type="EMBL" id="CP098827">
    <property type="protein sequence ID" value="XBO72820.1"/>
    <property type="molecule type" value="Genomic_DNA"/>
</dbReference>